<dbReference type="Pfam" id="PF03717">
    <property type="entry name" value="PBP_dimer"/>
    <property type="match status" value="1"/>
</dbReference>
<evidence type="ECO:0000313" key="8">
    <source>
        <dbReference type="Proteomes" id="UP000680750"/>
    </source>
</evidence>
<feature type="domain" description="Penicillin-binding protein dimerisation" evidence="6">
    <location>
        <begin position="100"/>
        <end position="251"/>
    </location>
</feature>
<dbReference type="InterPro" id="IPR036138">
    <property type="entry name" value="PBP_dimer_sf"/>
</dbReference>
<evidence type="ECO:0000256" key="4">
    <source>
        <dbReference type="SAM" id="MobiDB-lite"/>
    </source>
</evidence>
<evidence type="ECO:0000313" key="7">
    <source>
        <dbReference type="EMBL" id="BCJ30918.1"/>
    </source>
</evidence>
<organism evidence="7 8">
    <name type="scientific">Actinocatenispora sera</name>
    <dbReference type="NCBI Taxonomy" id="390989"/>
    <lineage>
        <taxon>Bacteria</taxon>
        <taxon>Bacillati</taxon>
        <taxon>Actinomycetota</taxon>
        <taxon>Actinomycetes</taxon>
        <taxon>Micromonosporales</taxon>
        <taxon>Micromonosporaceae</taxon>
        <taxon>Actinocatenispora</taxon>
    </lineage>
</organism>
<gene>
    <name evidence="7" type="primary">pbpB</name>
    <name evidence="7" type="ORF">Asera_50260</name>
</gene>
<dbReference type="InterPro" id="IPR050515">
    <property type="entry name" value="Beta-lactam/transpept"/>
</dbReference>
<evidence type="ECO:0000256" key="1">
    <source>
        <dbReference type="ARBA" id="ARBA00004370"/>
    </source>
</evidence>
<dbReference type="Gene3D" id="3.90.1310.10">
    <property type="entry name" value="Penicillin-binding protein 2a (Domain 2)"/>
    <property type="match status" value="1"/>
</dbReference>
<accession>A0A810LA52</accession>
<dbReference type="EMBL" id="AP023354">
    <property type="protein sequence ID" value="BCJ30918.1"/>
    <property type="molecule type" value="Genomic_DNA"/>
</dbReference>
<evidence type="ECO:0000256" key="2">
    <source>
        <dbReference type="ARBA" id="ARBA00007171"/>
    </source>
</evidence>
<dbReference type="InterPro" id="IPR012338">
    <property type="entry name" value="Beta-lactam/transpept-like"/>
</dbReference>
<dbReference type="GO" id="GO:0005886">
    <property type="term" value="C:plasma membrane"/>
    <property type="evidence" value="ECO:0007669"/>
    <property type="project" value="TreeGrafter"/>
</dbReference>
<dbReference type="PANTHER" id="PTHR30627:SF1">
    <property type="entry name" value="PEPTIDOGLYCAN D,D-TRANSPEPTIDASE FTSI"/>
    <property type="match status" value="1"/>
</dbReference>
<sequence>MPAPGEGPAPAGDAAASGPAPGGGVDGGKGRPTRSRPAKRRPIRRRVARLGSPGRRLRFGTVVVLVLFTVIGGRLVQLQLTDAPALAERALHQRLQTVPLPAARGSIVDRNGQVFAHSVEARYVFADPTMIKDAAKTADRLSGVLGVPRSTLEKDMRKQKLPNGSPNRFVYLARGVDIGIGDQVEAMDIPGIGVRADERRDVPGHDLAANIIGVTGWDLSGLTGLESKYNGLLRGVDGKRQYEASRTGEEIPDGFHREVAPKPGGSVRLTLDRDIQFEAQRALYRKLHPLQSDMGAAVVLDVKTGEVLAQASYPTYDAANFADSTKAQRTDYASQAVVEPGSVEKAITLGAALQCRVITPSSTVHVGPTITVADTTYADTTPLDDVDITLPGIFAYSSNVGTIKIANKLGAQRLYEYQRRFGLGNETGEGVPGEAGGIVRPAKDWQGSDHGSIPIGLGIAVTPIQLAAAYGAIANDGEYVQPHLIADTVSPDGTKSTPGVAKHRVLSPSIAAAERKAMVAVTTAPGATGLSGAVDGYQIAAKTGTGQRVVNGSYQKGNIESFIGMAPADHPRYVVAVVAHTSGTGEGANMGPVFQDLMRFTLGHEKVPPTDAKTPSFTLYHK</sequence>
<dbReference type="InterPro" id="IPR001460">
    <property type="entry name" value="PCN-bd_Tpept"/>
</dbReference>
<feature type="compositionally biased region" description="Basic residues" evidence="4">
    <location>
        <begin position="31"/>
        <end position="48"/>
    </location>
</feature>
<dbReference type="InterPro" id="IPR005311">
    <property type="entry name" value="PBP_dimer"/>
</dbReference>
<protein>
    <submittedName>
        <fullName evidence="7">Penicillin-binding protein PbpB</fullName>
    </submittedName>
</protein>
<comment type="subcellular location">
    <subcellularLocation>
        <location evidence="1">Membrane</location>
    </subcellularLocation>
</comment>
<comment type="similarity">
    <text evidence="2">Belongs to the transpeptidase family.</text>
</comment>
<keyword evidence="8" id="KW-1185">Reference proteome</keyword>
<evidence type="ECO:0000259" key="5">
    <source>
        <dbReference type="Pfam" id="PF00905"/>
    </source>
</evidence>
<feature type="domain" description="Penicillin-binding protein transpeptidase" evidence="5">
    <location>
        <begin position="295"/>
        <end position="598"/>
    </location>
</feature>
<dbReference type="Proteomes" id="UP000680750">
    <property type="component" value="Chromosome"/>
</dbReference>
<dbReference type="KEGG" id="aser:Asera_50260"/>
<dbReference type="AlphaFoldDB" id="A0A810LA52"/>
<dbReference type="GO" id="GO:0008658">
    <property type="term" value="F:penicillin binding"/>
    <property type="evidence" value="ECO:0007669"/>
    <property type="project" value="InterPro"/>
</dbReference>
<dbReference type="PANTHER" id="PTHR30627">
    <property type="entry name" value="PEPTIDOGLYCAN D,D-TRANSPEPTIDASE"/>
    <property type="match status" value="1"/>
</dbReference>
<dbReference type="SUPFAM" id="SSF56519">
    <property type="entry name" value="Penicillin binding protein dimerisation domain"/>
    <property type="match status" value="1"/>
</dbReference>
<reference evidence="7" key="1">
    <citation type="submission" date="2020-08" db="EMBL/GenBank/DDBJ databases">
        <title>Whole genome shotgun sequence of Actinocatenispora sera NBRC 101916.</title>
        <authorList>
            <person name="Komaki H."/>
            <person name="Tamura T."/>
        </authorList>
    </citation>
    <scope>NUCLEOTIDE SEQUENCE</scope>
    <source>
        <strain evidence="7">NBRC 101916</strain>
    </source>
</reference>
<evidence type="ECO:0000256" key="3">
    <source>
        <dbReference type="ARBA" id="ARBA00023136"/>
    </source>
</evidence>
<dbReference type="GO" id="GO:0071555">
    <property type="term" value="P:cell wall organization"/>
    <property type="evidence" value="ECO:0007669"/>
    <property type="project" value="TreeGrafter"/>
</dbReference>
<proteinExistence type="inferred from homology"/>
<dbReference type="SUPFAM" id="SSF56601">
    <property type="entry name" value="beta-lactamase/transpeptidase-like"/>
    <property type="match status" value="1"/>
</dbReference>
<name>A0A810LA52_9ACTN</name>
<evidence type="ECO:0000259" key="6">
    <source>
        <dbReference type="Pfam" id="PF03717"/>
    </source>
</evidence>
<dbReference type="Gene3D" id="3.40.710.10">
    <property type="entry name" value="DD-peptidase/beta-lactamase superfamily"/>
    <property type="match status" value="1"/>
</dbReference>
<feature type="compositionally biased region" description="Low complexity" evidence="4">
    <location>
        <begin position="8"/>
        <end position="19"/>
    </location>
</feature>
<feature type="region of interest" description="Disordered" evidence="4">
    <location>
        <begin position="1"/>
        <end position="49"/>
    </location>
</feature>
<dbReference type="Gene3D" id="3.30.450.330">
    <property type="match status" value="1"/>
</dbReference>
<dbReference type="Pfam" id="PF00905">
    <property type="entry name" value="Transpeptidase"/>
    <property type="match status" value="1"/>
</dbReference>
<keyword evidence="3" id="KW-0472">Membrane</keyword>